<dbReference type="EMBL" id="FOCC01000010">
    <property type="protein sequence ID" value="SEM83946.1"/>
    <property type="molecule type" value="Genomic_DNA"/>
</dbReference>
<evidence type="ECO:0000313" key="2">
    <source>
        <dbReference type="EMBL" id="SEM83946.1"/>
    </source>
</evidence>
<evidence type="ECO:0000256" key="1">
    <source>
        <dbReference type="SAM" id="Phobius"/>
    </source>
</evidence>
<organism evidence="2 3">
    <name type="scientific">Ligilactobacillus ruminis</name>
    <dbReference type="NCBI Taxonomy" id="1623"/>
    <lineage>
        <taxon>Bacteria</taxon>
        <taxon>Bacillati</taxon>
        <taxon>Bacillota</taxon>
        <taxon>Bacilli</taxon>
        <taxon>Lactobacillales</taxon>
        <taxon>Lactobacillaceae</taxon>
        <taxon>Ligilactobacillus</taxon>
    </lineage>
</organism>
<name>A0ABY1ACR7_9LACO</name>
<proteinExistence type="predicted"/>
<keyword evidence="1" id="KW-0812">Transmembrane</keyword>
<accession>A0ABY1ACR7</accession>
<feature type="transmembrane region" description="Helical" evidence="1">
    <location>
        <begin position="54"/>
        <end position="75"/>
    </location>
</feature>
<feature type="transmembrane region" description="Helical" evidence="1">
    <location>
        <begin position="12"/>
        <end position="34"/>
    </location>
</feature>
<dbReference type="InterPro" id="IPR038750">
    <property type="entry name" value="YczE/YyaS-like"/>
</dbReference>
<sequence>MQEVKKRPSTLMLGLCFIFSLFLNCLGNALTVSLNLGSALWTASAVNISNAVKLPLGLILFFIGSIIIITNSFLIKKIDLRRIIGNLIFMVPFAWLVGYLSPLLVNLGITHLPLGLKIGFDFLGVIFFSTAVSIYQRINWALHPADDLMQILRFKFFKGNPIIAQLVSFTPPILAIIIAFLVTGRIEAINVGTIFALVFQGALIGLADKFVLPKLKHLNVEKAIN</sequence>
<evidence type="ECO:0000313" key="3">
    <source>
        <dbReference type="Proteomes" id="UP000182089"/>
    </source>
</evidence>
<dbReference type="Proteomes" id="UP000182089">
    <property type="component" value="Unassembled WGS sequence"/>
</dbReference>
<gene>
    <name evidence="2" type="ORF">SAMN05216431_11035</name>
</gene>
<feature type="transmembrane region" description="Helical" evidence="1">
    <location>
        <begin position="87"/>
        <end position="110"/>
    </location>
</feature>
<keyword evidence="1" id="KW-1133">Transmembrane helix</keyword>
<reference evidence="2 3" key="1">
    <citation type="submission" date="2016-10" db="EMBL/GenBank/DDBJ databases">
        <authorList>
            <person name="Varghese N."/>
            <person name="Submissions S."/>
        </authorList>
    </citation>
    <scope>NUCLEOTIDE SEQUENCE [LARGE SCALE GENOMIC DNA]</scope>
    <source>
        <strain evidence="2 3">WC1T17</strain>
    </source>
</reference>
<dbReference type="PANTHER" id="PTHR40078">
    <property type="entry name" value="INTEGRAL MEMBRANE PROTEIN-RELATED"/>
    <property type="match status" value="1"/>
</dbReference>
<comment type="caution">
    <text evidence="2">The sequence shown here is derived from an EMBL/GenBank/DDBJ whole genome shotgun (WGS) entry which is preliminary data.</text>
</comment>
<protein>
    <submittedName>
        <fullName evidence="2">Uncharacterized membrane protein YczE</fullName>
    </submittedName>
</protein>
<feature type="transmembrane region" description="Helical" evidence="1">
    <location>
        <begin position="188"/>
        <end position="207"/>
    </location>
</feature>
<feature type="transmembrane region" description="Helical" evidence="1">
    <location>
        <begin position="162"/>
        <end position="182"/>
    </location>
</feature>
<dbReference type="Pfam" id="PF19700">
    <property type="entry name" value="DUF6198"/>
    <property type="match status" value="1"/>
</dbReference>
<dbReference type="PANTHER" id="PTHR40078:SF1">
    <property type="entry name" value="INTEGRAL MEMBRANE PROTEIN"/>
    <property type="match status" value="1"/>
</dbReference>
<keyword evidence="1" id="KW-0472">Membrane</keyword>
<feature type="transmembrane region" description="Helical" evidence="1">
    <location>
        <begin position="122"/>
        <end position="142"/>
    </location>
</feature>